<dbReference type="InterPro" id="IPR050072">
    <property type="entry name" value="Peptidase_M20A"/>
</dbReference>
<evidence type="ECO:0000256" key="2">
    <source>
        <dbReference type="ARBA" id="ARBA00022801"/>
    </source>
</evidence>
<evidence type="ECO:0000256" key="1">
    <source>
        <dbReference type="ARBA" id="ARBA00022723"/>
    </source>
</evidence>
<feature type="domain" description="Peptidase M20 dimerisation" evidence="3">
    <location>
        <begin position="205"/>
        <end position="315"/>
    </location>
</feature>
<dbReference type="Pfam" id="PF07687">
    <property type="entry name" value="M20_dimer"/>
    <property type="match status" value="1"/>
</dbReference>
<dbReference type="SUPFAM" id="SSF55031">
    <property type="entry name" value="Bacterial exopeptidase dimerisation domain"/>
    <property type="match status" value="1"/>
</dbReference>
<evidence type="ECO:0000259" key="3">
    <source>
        <dbReference type="Pfam" id="PF07687"/>
    </source>
</evidence>
<name>A0ABS3S4R8_9ACTN</name>
<dbReference type="PANTHER" id="PTHR43808">
    <property type="entry name" value="ACETYLORNITHINE DEACETYLASE"/>
    <property type="match status" value="1"/>
</dbReference>
<dbReference type="Gene3D" id="3.30.70.360">
    <property type="match status" value="1"/>
</dbReference>
<dbReference type="InterPro" id="IPR036264">
    <property type="entry name" value="Bact_exopeptidase_dim_dom"/>
</dbReference>
<organism evidence="4 5">
    <name type="scientific">Actinomadura violacea</name>
    <dbReference type="NCBI Taxonomy" id="2819934"/>
    <lineage>
        <taxon>Bacteria</taxon>
        <taxon>Bacillati</taxon>
        <taxon>Actinomycetota</taxon>
        <taxon>Actinomycetes</taxon>
        <taxon>Streptosporangiales</taxon>
        <taxon>Thermomonosporaceae</taxon>
        <taxon>Actinomadura</taxon>
    </lineage>
</organism>
<proteinExistence type="predicted"/>
<keyword evidence="1" id="KW-0479">Metal-binding</keyword>
<dbReference type="Gene3D" id="3.40.630.10">
    <property type="entry name" value="Zn peptidases"/>
    <property type="match status" value="1"/>
</dbReference>
<dbReference type="EMBL" id="JAGEPF010000031">
    <property type="protein sequence ID" value="MBO2463991.1"/>
    <property type="molecule type" value="Genomic_DNA"/>
</dbReference>
<evidence type="ECO:0000313" key="5">
    <source>
        <dbReference type="Proteomes" id="UP000680206"/>
    </source>
</evidence>
<reference evidence="4 5" key="1">
    <citation type="submission" date="2021-03" db="EMBL/GenBank/DDBJ databases">
        <title>Actinomadura violae sp. nov., isolated from lichen in Thailand.</title>
        <authorList>
            <person name="Kanchanasin P."/>
            <person name="Saeng-In P."/>
            <person name="Phongsopitanun W."/>
            <person name="Yuki M."/>
            <person name="Kudo T."/>
            <person name="Ohkuma M."/>
            <person name="Tanasupawat S."/>
        </authorList>
    </citation>
    <scope>NUCLEOTIDE SEQUENCE [LARGE SCALE GENOMIC DNA]</scope>
    <source>
        <strain evidence="4 5">LCR2-06</strain>
    </source>
</reference>
<sequence>MNWVERARAQVRRARLLELVIGLVAIPSPTGDEGPLAEYAAAEMAAAGLQSGTLPLDDRQACAWARLPGKGGGRDLMLYAPVDTLTIGRADEDVPWIGPALRADMRAEPSVRGDYVVGLGAGNPKGHAACVIAAAEAVAAAGVPLAGDLLVGLGAGGMPTNAPRLDGDVRRHTGQGVGCSFLLEQGLWADHAVIAKPGWTVSHEEVGLAWFEVTVHGTHTYVGSRHRLPYRNPIAAAGQVVAGLETWFEEYAFRHTAGTVAPQGVVSAIEGGWMRMAAVTPAACRFRCDLRLPPGLTPAEAKREFATAIEKIAAESGAEVTWEMVLAIPGTRTAPSDPVVTAAIAAFKEAEGGPHQPITGNSGATDANILRSRGVPTVRVGMPKASTGELGIDPSADFQMGMNTVDLREMERLTRLLIRVAIDVIGVRDAG</sequence>
<dbReference type="InterPro" id="IPR011650">
    <property type="entry name" value="Peptidase_M20_dimer"/>
</dbReference>
<dbReference type="RefSeq" id="WP_208250128.1">
    <property type="nucleotide sequence ID" value="NZ_JAGEPF010000031.1"/>
</dbReference>
<comment type="caution">
    <text evidence="4">The sequence shown here is derived from an EMBL/GenBank/DDBJ whole genome shotgun (WGS) entry which is preliminary data.</text>
</comment>
<accession>A0ABS3S4R8</accession>
<evidence type="ECO:0000313" key="4">
    <source>
        <dbReference type="EMBL" id="MBO2463991.1"/>
    </source>
</evidence>
<dbReference type="SUPFAM" id="SSF53187">
    <property type="entry name" value="Zn-dependent exopeptidases"/>
    <property type="match status" value="1"/>
</dbReference>
<keyword evidence="2" id="KW-0378">Hydrolase</keyword>
<protein>
    <submittedName>
        <fullName evidence="4">M20/M25/M40 family metallo-hydrolase</fullName>
    </submittedName>
</protein>
<gene>
    <name evidence="4" type="ORF">J4709_41125</name>
</gene>
<dbReference type="Proteomes" id="UP000680206">
    <property type="component" value="Unassembled WGS sequence"/>
</dbReference>
<keyword evidence="5" id="KW-1185">Reference proteome</keyword>